<feature type="transmembrane region" description="Helical" evidence="1">
    <location>
        <begin position="6"/>
        <end position="26"/>
    </location>
</feature>
<proteinExistence type="predicted"/>
<keyword evidence="1" id="KW-0812">Transmembrane</keyword>
<evidence type="ECO:0000313" key="2">
    <source>
        <dbReference type="EMBL" id="MCQ6959613.1"/>
    </source>
</evidence>
<accession>A0ABT1T4T1</accession>
<evidence type="ECO:0000313" key="3">
    <source>
        <dbReference type="Proteomes" id="UP001204376"/>
    </source>
</evidence>
<comment type="caution">
    <text evidence="2">The sequence shown here is derived from an EMBL/GenBank/DDBJ whole genome shotgun (WGS) entry which is preliminary data.</text>
</comment>
<evidence type="ECO:0000256" key="1">
    <source>
        <dbReference type="SAM" id="Phobius"/>
    </source>
</evidence>
<sequence>MKHLYLKIIIFLSIFGLFAFIPDHFLMPENFYLHKGDKFNLHLLSGENLVKEREVPYTAAQTTKFMIYEGSKKTDLSKITKNDASPLLNYTIQDDGLVLVEMNTNELNEIPREDFLPYLTEQGYDDIAEKLKNSNALNFTEKYNRYLKTLITVDEPKGNAYEKVLNDDFEIILKRNPYKLNYGDDITAVVNFKGKPFTGQVMLYIKTESGNVYPQKLASDAAGKVYFSVSREGIYLLRATKFEASKGKEADYESWVASYTFSFSNHNDAPNTYKEFGFGDKH</sequence>
<reference evidence="2 3" key="1">
    <citation type="submission" date="2022-07" db="EMBL/GenBank/DDBJ databases">
        <title>Mucilaginibacter sp. JC4.</title>
        <authorList>
            <person name="Le V."/>
            <person name="Ko S.-R."/>
            <person name="Ahn C.-Y."/>
            <person name="Oh H.-M."/>
        </authorList>
    </citation>
    <scope>NUCLEOTIDE SEQUENCE [LARGE SCALE GENOMIC DNA]</scope>
    <source>
        <strain evidence="2 3">JC4</strain>
    </source>
</reference>
<dbReference type="RefSeq" id="WP_256539804.1">
    <property type="nucleotide sequence ID" value="NZ_JANHOH010000004.1"/>
</dbReference>
<keyword evidence="3" id="KW-1185">Reference proteome</keyword>
<organism evidence="2 3">
    <name type="scientific">Mucilaginibacter aquariorum</name>
    <dbReference type="NCBI Taxonomy" id="2967225"/>
    <lineage>
        <taxon>Bacteria</taxon>
        <taxon>Pseudomonadati</taxon>
        <taxon>Bacteroidota</taxon>
        <taxon>Sphingobacteriia</taxon>
        <taxon>Sphingobacteriales</taxon>
        <taxon>Sphingobacteriaceae</taxon>
        <taxon>Mucilaginibacter</taxon>
    </lineage>
</organism>
<dbReference type="Pfam" id="PF10670">
    <property type="entry name" value="DUF4198"/>
    <property type="match status" value="1"/>
</dbReference>
<dbReference type="EMBL" id="JANHOH010000004">
    <property type="protein sequence ID" value="MCQ6959613.1"/>
    <property type="molecule type" value="Genomic_DNA"/>
</dbReference>
<keyword evidence="1" id="KW-0472">Membrane</keyword>
<name>A0ABT1T4T1_9SPHI</name>
<keyword evidence="1" id="KW-1133">Transmembrane helix</keyword>
<protein>
    <submittedName>
        <fullName evidence="2">DUF4198 domain-containing protein</fullName>
    </submittedName>
</protein>
<dbReference type="InterPro" id="IPR019613">
    <property type="entry name" value="DUF4198"/>
</dbReference>
<dbReference type="Proteomes" id="UP001204376">
    <property type="component" value="Unassembled WGS sequence"/>
</dbReference>
<gene>
    <name evidence="2" type="ORF">NPE20_16680</name>
</gene>